<gene>
    <name evidence="5" type="ORF">CVD27_16520</name>
</gene>
<dbReference type="GO" id="GO:0003887">
    <property type="term" value="F:DNA-directed DNA polymerase activity"/>
    <property type="evidence" value="ECO:0007669"/>
    <property type="project" value="InterPro"/>
</dbReference>
<dbReference type="InterPro" id="IPR013520">
    <property type="entry name" value="Ribonucl_H"/>
</dbReference>
<dbReference type="InterPro" id="IPR006054">
    <property type="entry name" value="DnaQ"/>
</dbReference>
<comment type="caution">
    <text evidence="5">The sequence shown here is derived from an EMBL/GenBank/DDBJ whole genome shotgun (WGS) entry which is preliminary data.</text>
</comment>
<protein>
    <submittedName>
        <fullName evidence="5">DNA polymerase III subunit epsilon</fullName>
    </submittedName>
</protein>
<evidence type="ECO:0000259" key="4">
    <source>
        <dbReference type="SMART" id="SM00479"/>
    </source>
</evidence>
<dbReference type="InterPro" id="IPR036397">
    <property type="entry name" value="RNaseH_sf"/>
</dbReference>
<sequence>MRMNEMIQFFRQLSGKLNSNLYASLPNQTSLQQMAFLREIQREMKQKNSLDIPLKELKVVVFDLETTGFYPEKGDQIISIGAIKMTGTQIMEQETFYTLVKSTLPLSEEISALTNIYEKDLISAPDARDALMKFFQFIKSDLLVAHHATHEQSFMKKMTSDVLRTRFDHRIVDTSFLIRLANPYMKSAPLEDVCVECGIEVKNRHHALNDALMTAKVWRHYLQLAEEKGFLYLRQVYEYLAKIG</sequence>
<dbReference type="GO" id="GO:0008408">
    <property type="term" value="F:3'-5' exonuclease activity"/>
    <property type="evidence" value="ECO:0007669"/>
    <property type="project" value="TreeGrafter"/>
</dbReference>
<evidence type="ECO:0000256" key="1">
    <source>
        <dbReference type="ARBA" id="ARBA00022722"/>
    </source>
</evidence>
<evidence type="ECO:0000256" key="2">
    <source>
        <dbReference type="ARBA" id="ARBA00022801"/>
    </source>
</evidence>
<reference evidence="5 6" key="1">
    <citation type="submission" date="2017-11" db="EMBL/GenBank/DDBJ databases">
        <title>Comparitive Functional Genomics of Dry Heat Resistant strains isolated from the Viking Spacecraft.</title>
        <authorList>
            <person name="Seuylemezian A."/>
            <person name="Cooper K."/>
            <person name="Vaishampayan P."/>
        </authorList>
    </citation>
    <scope>NUCLEOTIDE SEQUENCE [LARGE SCALE GENOMIC DNA]</scope>
    <source>
        <strain evidence="5 6">V32-6</strain>
    </source>
</reference>
<dbReference type="RefSeq" id="WP_101648984.1">
    <property type="nucleotide sequence ID" value="NZ_PGVE01000063.1"/>
</dbReference>
<dbReference type="EMBL" id="PGVE01000063">
    <property type="protein sequence ID" value="PLS03256.1"/>
    <property type="molecule type" value="Genomic_DNA"/>
</dbReference>
<dbReference type="SMART" id="SM00479">
    <property type="entry name" value="EXOIII"/>
    <property type="match status" value="1"/>
</dbReference>
<name>A0A2N5HCL0_9BACI</name>
<feature type="domain" description="Exonuclease" evidence="4">
    <location>
        <begin position="58"/>
        <end position="227"/>
    </location>
</feature>
<evidence type="ECO:0000313" key="6">
    <source>
        <dbReference type="Proteomes" id="UP000234950"/>
    </source>
</evidence>
<dbReference type="GO" id="GO:0045004">
    <property type="term" value="P:DNA replication proofreading"/>
    <property type="evidence" value="ECO:0007669"/>
    <property type="project" value="TreeGrafter"/>
</dbReference>
<dbReference type="InterPro" id="IPR012337">
    <property type="entry name" value="RNaseH-like_sf"/>
</dbReference>
<proteinExistence type="predicted"/>
<dbReference type="OrthoDB" id="9804290at2"/>
<dbReference type="PANTHER" id="PTHR30231:SF41">
    <property type="entry name" value="DNA POLYMERASE III SUBUNIT EPSILON"/>
    <property type="match status" value="1"/>
</dbReference>
<evidence type="ECO:0000256" key="3">
    <source>
        <dbReference type="ARBA" id="ARBA00022839"/>
    </source>
</evidence>
<dbReference type="CDD" id="cd06127">
    <property type="entry name" value="DEDDh"/>
    <property type="match status" value="1"/>
</dbReference>
<keyword evidence="2" id="KW-0378">Hydrolase</keyword>
<keyword evidence="1" id="KW-0540">Nuclease</keyword>
<dbReference type="Pfam" id="PF00929">
    <property type="entry name" value="RNase_T"/>
    <property type="match status" value="1"/>
</dbReference>
<dbReference type="Proteomes" id="UP000234950">
    <property type="component" value="Unassembled WGS sequence"/>
</dbReference>
<keyword evidence="6" id="KW-1185">Reference proteome</keyword>
<keyword evidence="3" id="KW-0269">Exonuclease</keyword>
<organism evidence="5 6">
    <name type="scientific">Neobacillus cucumis</name>
    <dbReference type="NCBI Taxonomy" id="1740721"/>
    <lineage>
        <taxon>Bacteria</taxon>
        <taxon>Bacillati</taxon>
        <taxon>Bacillota</taxon>
        <taxon>Bacilli</taxon>
        <taxon>Bacillales</taxon>
        <taxon>Bacillaceae</taxon>
        <taxon>Neobacillus</taxon>
    </lineage>
</organism>
<dbReference type="Gene3D" id="3.30.420.10">
    <property type="entry name" value="Ribonuclease H-like superfamily/Ribonuclease H"/>
    <property type="match status" value="1"/>
</dbReference>
<dbReference type="NCBIfam" id="TIGR00573">
    <property type="entry name" value="dnaq"/>
    <property type="match status" value="1"/>
</dbReference>
<dbReference type="GO" id="GO:0003677">
    <property type="term" value="F:DNA binding"/>
    <property type="evidence" value="ECO:0007669"/>
    <property type="project" value="InterPro"/>
</dbReference>
<dbReference type="GO" id="GO:0005829">
    <property type="term" value="C:cytosol"/>
    <property type="evidence" value="ECO:0007669"/>
    <property type="project" value="TreeGrafter"/>
</dbReference>
<dbReference type="NCBIfam" id="NF005836">
    <property type="entry name" value="PRK07740.1"/>
    <property type="match status" value="1"/>
</dbReference>
<dbReference type="AlphaFoldDB" id="A0A2N5HCL0"/>
<dbReference type="PANTHER" id="PTHR30231">
    <property type="entry name" value="DNA POLYMERASE III SUBUNIT EPSILON"/>
    <property type="match status" value="1"/>
</dbReference>
<accession>A0A2N5HCL0</accession>
<evidence type="ECO:0000313" key="5">
    <source>
        <dbReference type="EMBL" id="PLS03256.1"/>
    </source>
</evidence>
<dbReference type="FunFam" id="3.30.420.10:FF:000045">
    <property type="entry name" value="3'-5' exonuclease DinG"/>
    <property type="match status" value="1"/>
</dbReference>
<dbReference type="SUPFAM" id="SSF53098">
    <property type="entry name" value="Ribonuclease H-like"/>
    <property type="match status" value="1"/>
</dbReference>